<accession>A0A7S7AW84</accession>
<gene>
    <name evidence="2" type="ORF">IFE08_12585</name>
</gene>
<dbReference type="AlphaFoldDB" id="A0A7S7AW84"/>
<evidence type="ECO:0000313" key="2">
    <source>
        <dbReference type="EMBL" id="QOW60622.1"/>
    </source>
</evidence>
<feature type="transmembrane region" description="Helical" evidence="1">
    <location>
        <begin position="6"/>
        <end position="23"/>
    </location>
</feature>
<dbReference type="Proteomes" id="UP000593915">
    <property type="component" value="Chromosome"/>
</dbReference>
<organism evidence="2 3">
    <name type="scientific">Treponema pedis</name>
    <dbReference type="NCBI Taxonomy" id="409322"/>
    <lineage>
        <taxon>Bacteria</taxon>
        <taxon>Pseudomonadati</taxon>
        <taxon>Spirochaetota</taxon>
        <taxon>Spirochaetia</taxon>
        <taxon>Spirochaetales</taxon>
        <taxon>Treponemataceae</taxon>
        <taxon>Treponema</taxon>
    </lineage>
</organism>
<evidence type="ECO:0008006" key="4">
    <source>
        <dbReference type="Google" id="ProtNLM"/>
    </source>
</evidence>
<keyword evidence="1" id="KW-0472">Membrane</keyword>
<reference evidence="2 3" key="1">
    <citation type="submission" date="2020-09" db="EMBL/GenBank/DDBJ databases">
        <title>Characterization of Treponema spp. from bovine digital dermatitis in Korea.</title>
        <authorList>
            <person name="Espiritu H.M."/>
            <person name="Cho Y.I."/>
            <person name="Mamuad L."/>
        </authorList>
    </citation>
    <scope>NUCLEOTIDE SEQUENCE [LARGE SCALE GENOMIC DNA]</scope>
    <source>
        <strain evidence="2 3">KS1</strain>
    </source>
</reference>
<protein>
    <recommendedName>
        <fullName evidence="4">Lipocalin-like domain-containing protein</fullName>
    </recommendedName>
</protein>
<evidence type="ECO:0000256" key="1">
    <source>
        <dbReference type="SAM" id="Phobius"/>
    </source>
</evidence>
<sequence>MERKNMVSFFGMLIFLIGIIMLTSTCSQTRKFQGVWELRKVTIYGNGMKEEEKTYPKGDYHEYNCFTKNNIMYIATKKGGVLKKSKPIPYTVDGDKLLIGGTENGTFIIKGTTATTTAEFKDKKGKKVKVVSVFEKVKSPTVNEIKKAPEDTN</sequence>
<name>A0A7S7AW84_9SPIR</name>
<evidence type="ECO:0000313" key="3">
    <source>
        <dbReference type="Proteomes" id="UP000593915"/>
    </source>
</evidence>
<dbReference type="RefSeq" id="WP_194076109.1">
    <property type="nucleotide sequence ID" value="NZ_CP061839.1"/>
</dbReference>
<keyword evidence="1" id="KW-0812">Transmembrane</keyword>
<proteinExistence type="predicted"/>
<dbReference type="EMBL" id="CP061839">
    <property type="protein sequence ID" value="QOW60622.1"/>
    <property type="molecule type" value="Genomic_DNA"/>
</dbReference>
<keyword evidence="1" id="KW-1133">Transmembrane helix</keyword>